<dbReference type="GO" id="GO:0004622">
    <property type="term" value="F:phosphatidylcholine lysophospholipase activity"/>
    <property type="evidence" value="ECO:0000318"/>
    <property type="project" value="GO_Central"/>
</dbReference>
<dbReference type="GeneID" id="2870164"/>
<evidence type="ECO:0000256" key="1">
    <source>
        <dbReference type="SAM" id="MobiDB-lite"/>
    </source>
</evidence>
<accession>C8VD67</accession>
<feature type="region of interest" description="Disordered" evidence="1">
    <location>
        <begin position="307"/>
        <end position="339"/>
    </location>
</feature>
<organism evidence="4 5">
    <name type="scientific">Emericella nidulans (strain FGSC A4 / ATCC 38163 / CBS 112.46 / NRRL 194 / M139)</name>
    <name type="common">Aspergillus nidulans</name>
    <dbReference type="NCBI Taxonomy" id="227321"/>
    <lineage>
        <taxon>Eukaryota</taxon>
        <taxon>Fungi</taxon>
        <taxon>Dikarya</taxon>
        <taxon>Ascomycota</taxon>
        <taxon>Pezizomycotina</taxon>
        <taxon>Eurotiomycetes</taxon>
        <taxon>Eurotiomycetidae</taxon>
        <taxon>Eurotiales</taxon>
        <taxon>Aspergillaceae</taxon>
        <taxon>Aspergillus</taxon>
        <taxon>Aspergillus subgen. Nidulantes</taxon>
    </lineage>
</organism>
<dbReference type="Proteomes" id="UP000000560">
    <property type="component" value="Chromosome IV"/>
</dbReference>
<keyword evidence="5" id="KW-1185">Reference proteome</keyword>
<dbReference type="CDD" id="cd01833">
    <property type="entry name" value="XynB_like"/>
    <property type="match status" value="1"/>
</dbReference>
<dbReference type="AlphaFoldDB" id="C8VD67"/>
<feature type="chain" id="PRO_5002993587" description="SGNH hydrolase-type esterase domain-containing protein" evidence="2">
    <location>
        <begin position="36"/>
        <end position="366"/>
    </location>
</feature>
<dbReference type="SUPFAM" id="SSF52266">
    <property type="entry name" value="SGNH hydrolase"/>
    <property type="match status" value="1"/>
</dbReference>
<evidence type="ECO:0000259" key="3">
    <source>
        <dbReference type="Pfam" id="PF13472"/>
    </source>
</evidence>
<dbReference type="eggNOG" id="ENOG502SIJX">
    <property type="taxonomic scope" value="Eukaryota"/>
</dbReference>
<gene>
    <name evidence="4" type="ORF">ANIA_07158</name>
</gene>
<feature type="domain" description="SGNH hydrolase-type esterase" evidence="3">
    <location>
        <begin position="76"/>
        <end position="266"/>
    </location>
</feature>
<keyword evidence="2" id="KW-0732">Signal</keyword>
<dbReference type="PANTHER" id="PTHR30383:SF31">
    <property type="entry name" value="SGNH HYDROLASE-TYPE ESTERASE DOMAIN-CONTAINING PROTEIN-RELATED"/>
    <property type="match status" value="1"/>
</dbReference>
<dbReference type="EMBL" id="BN001304">
    <property type="protein sequence ID" value="CBF78961.1"/>
    <property type="molecule type" value="Genomic_DNA"/>
</dbReference>
<evidence type="ECO:0000313" key="5">
    <source>
        <dbReference type="Proteomes" id="UP000000560"/>
    </source>
</evidence>
<sequence length="366" mass="39376">MRAPITVSTTPGPAFLSRVSVGILLLLTFLTTASAASAIPALSTASLPEVTQQQHEDEYDLQPRSTKPFLLRVMPLGASITVGYMSSDENGYRKYLREQLRYAGWGVDMVGSLANGTMKDNQNEGHFGDTIDHIAEAAVNSTRLQPNVILIKYSNLLSLTSSSAYTCGSAGTNDCFQNIEINDADTRLDALITHLFASIPNTTIILSTLLPNEFASRAVRRVSQEYRNLVARRRSRGDRLVLAEMSYFITNDQLVDGTHPSDTGYKMMAAVWWSAIQTAEKEGKLSAPNIVTKSVLKDLVGINGTAQTEGKGLDDGPVEDPQLPEYNAPGQPGGSGGEGGAVALGSGLRVKLGLGMVGLWIVCEFF</sequence>
<feature type="signal peptide" evidence="2">
    <location>
        <begin position="1"/>
        <end position="35"/>
    </location>
</feature>
<evidence type="ECO:0000313" key="4">
    <source>
        <dbReference type="EMBL" id="CBF78961.1"/>
    </source>
</evidence>
<dbReference type="HOGENOM" id="CLU_601322_0_0_1"/>
<reference evidence="5" key="2">
    <citation type="journal article" date="2009" name="Fungal Genet. Biol.">
        <title>The 2008 update of the Aspergillus nidulans genome annotation: a community effort.</title>
        <authorList>
            <person name="Wortman J.R."/>
            <person name="Gilsenan J.M."/>
            <person name="Joardar V."/>
            <person name="Deegan J."/>
            <person name="Clutterbuck J."/>
            <person name="Andersen M.R."/>
            <person name="Archer D."/>
            <person name="Bencina M."/>
            <person name="Braus G."/>
            <person name="Coutinho P."/>
            <person name="von Dohren H."/>
            <person name="Doonan J."/>
            <person name="Driessen A.J."/>
            <person name="Durek P."/>
            <person name="Espeso E."/>
            <person name="Fekete E."/>
            <person name="Flipphi M."/>
            <person name="Estrada C.G."/>
            <person name="Geysens S."/>
            <person name="Goldman G."/>
            <person name="de Groot P.W."/>
            <person name="Hansen K."/>
            <person name="Harris S.D."/>
            <person name="Heinekamp T."/>
            <person name="Helmstaedt K."/>
            <person name="Henrissat B."/>
            <person name="Hofmann G."/>
            <person name="Homan T."/>
            <person name="Horio T."/>
            <person name="Horiuchi H."/>
            <person name="James S."/>
            <person name="Jones M."/>
            <person name="Karaffa L."/>
            <person name="Karanyi Z."/>
            <person name="Kato M."/>
            <person name="Keller N."/>
            <person name="Kelly D.E."/>
            <person name="Kiel J.A."/>
            <person name="Kim J.M."/>
            <person name="van der Klei I.J."/>
            <person name="Klis F.M."/>
            <person name="Kovalchuk A."/>
            <person name="Krasevec N."/>
            <person name="Kubicek C.P."/>
            <person name="Liu B."/>
            <person name="Maccabe A."/>
            <person name="Meyer V."/>
            <person name="Mirabito P."/>
            <person name="Miskei M."/>
            <person name="Mos M."/>
            <person name="Mullins J."/>
            <person name="Nelson D.R."/>
            <person name="Nielsen J."/>
            <person name="Oakley B.R."/>
            <person name="Osmani S.A."/>
            <person name="Pakula T."/>
            <person name="Paszewski A."/>
            <person name="Paulsen I."/>
            <person name="Pilsyk S."/>
            <person name="Pocsi I."/>
            <person name="Punt P.J."/>
            <person name="Ram A.F."/>
            <person name="Ren Q."/>
            <person name="Robellet X."/>
            <person name="Robson G."/>
            <person name="Seiboth B."/>
            <person name="van Solingen P."/>
            <person name="Specht T."/>
            <person name="Sun J."/>
            <person name="Taheri-Talesh N."/>
            <person name="Takeshita N."/>
            <person name="Ussery D."/>
            <person name="vanKuyk P.A."/>
            <person name="Visser H."/>
            <person name="van de Vondervoort P.J."/>
            <person name="de Vries R.P."/>
            <person name="Walton J."/>
            <person name="Xiang X."/>
            <person name="Xiong Y."/>
            <person name="Zeng A.P."/>
            <person name="Brandt B.W."/>
            <person name="Cornell M.J."/>
            <person name="van den Hondel C.A."/>
            <person name="Visser J."/>
            <person name="Oliver S.G."/>
            <person name="Turner G."/>
        </authorList>
    </citation>
    <scope>GENOME REANNOTATION</scope>
    <source>
        <strain evidence="5">FGSC A4 / ATCC 38163 / CBS 112.46 / NRRL 194 / M139</strain>
    </source>
</reference>
<dbReference type="InParanoid" id="C8VD67"/>
<dbReference type="Gene3D" id="3.40.50.1110">
    <property type="entry name" value="SGNH hydrolase"/>
    <property type="match status" value="2"/>
</dbReference>
<proteinExistence type="predicted"/>
<protein>
    <recommendedName>
        <fullName evidence="3">SGNH hydrolase-type esterase domain-containing protein</fullName>
    </recommendedName>
</protein>
<dbReference type="Pfam" id="PF13472">
    <property type="entry name" value="Lipase_GDSL_2"/>
    <property type="match status" value="1"/>
</dbReference>
<dbReference type="RefSeq" id="XP_050467891.1">
    <property type="nucleotide sequence ID" value="XM_050611921.1"/>
</dbReference>
<dbReference type="OMA" id="GTMHDND"/>
<reference evidence="5" key="1">
    <citation type="journal article" date="2005" name="Nature">
        <title>Sequencing of Aspergillus nidulans and comparative analysis with A. fumigatus and A. oryzae.</title>
        <authorList>
            <person name="Galagan J.E."/>
            <person name="Calvo S.E."/>
            <person name="Cuomo C."/>
            <person name="Ma L.J."/>
            <person name="Wortman J.R."/>
            <person name="Batzoglou S."/>
            <person name="Lee S.I."/>
            <person name="Basturkmen M."/>
            <person name="Spevak C.C."/>
            <person name="Clutterbuck J."/>
            <person name="Kapitonov V."/>
            <person name="Jurka J."/>
            <person name="Scazzocchio C."/>
            <person name="Farman M."/>
            <person name="Butler J."/>
            <person name="Purcell S."/>
            <person name="Harris S."/>
            <person name="Braus G.H."/>
            <person name="Draht O."/>
            <person name="Busch S."/>
            <person name="D'Enfert C."/>
            <person name="Bouchier C."/>
            <person name="Goldman G.H."/>
            <person name="Bell-Pedersen D."/>
            <person name="Griffiths-Jones S."/>
            <person name="Doonan J.H."/>
            <person name="Yu J."/>
            <person name="Vienken K."/>
            <person name="Pain A."/>
            <person name="Freitag M."/>
            <person name="Selker E.U."/>
            <person name="Archer D.B."/>
            <person name="Penalva M.A."/>
            <person name="Oakley B.R."/>
            <person name="Momany M."/>
            <person name="Tanaka T."/>
            <person name="Kumagai T."/>
            <person name="Asai K."/>
            <person name="Machida M."/>
            <person name="Nierman W.C."/>
            <person name="Denning D.W."/>
            <person name="Caddick M."/>
            <person name="Hynes M."/>
            <person name="Paoletti M."/>
            <person name="Fischer R."/>
            <person name="Miller B."/>
            <person name="Dyer P."/>
            <person name="Sachs M.S."/>
            <person name="Osmani S.A."/>
            <person name="Birren B.W."/>
        </authorList>
    </citation>
    <scope>NUCLEOTIDE SEQUENCE [LARGE SCALE GENOMIC DNA]</scope>
    <source>
        <strain evidence="5">FGSC A4 / ATCC 38163 / CBS 112.46 / NRRL 194 / M139</strain>
    </source>
</reference>
<dbReference type="InterPro" id="IPR036514">
    <property type="entry name" value="SGNH_hydro_sf"/>
</dbReference>
<dbReference type="InterPro" id="IPR013830">
    <property type="entry name" value="SGNH_hydro"/>
</dbReference>
<dbReference type="KEGG" id="ani:ANIA_07158"/>
<evidence type="ECO:0000256" key="2">
    <source>
        <dbReference type="SAM" id="SignalP"/>
    </source>
</evidence>
<dbReference type="PANTHER" id="PTHR30383">
    <property type="entry name" value="THIOESTERASE 1/PROTEASE 1/LYSOPHOSPHOLIPASE L1"/>
    <property type="match status" value="1"/>
</dbReference>
<name>C8VD67_EMENI</name>
<dbReference type="InterPro" id="IPR051532">
    <property type="entry name" value="Ester_Hydrolysis_Enzymes"/>
</dbReference>
<dbReference type="OrthoDB" id="6123at2759"/>